<dbReference type="InterPro" id="IPR036378">
    <property type="entry name" value="FAS1_dom_sf"/>
</dbReference>
<evidence type="ECO:0000313" key="15">
    <source>
        <dbReference type="Proteomes" id="UP000231279"/>
    </source>
</evidence>
<keyword evidence="4" id="KW-0449">Lipoprotein</keyword>
<name>A0A2G9HD53_9LAMI</name>
<feature type="signal peptide" evidence="12">
    <location>
        <begin position="1"/>
        <end position="28"/>
    </location>
</feature>
<keyword evidence="15" id="KW-1185">Reference proteome</keyword>
<dbReference type="SMART" id="SM00554">
    <property type="entry name" value="FAS1"/>
    <property type="match status" value="1"/>
</dbReference>
<accession>A0A2G9HD53</accession>
<dbReference type="PANTHER" id="PTHR32077:SF65">
    <property type="entry name" value="FASCICLIN-LIKE ARABINOGALACTAN PROTEIN 11"/>
    <property type="match status" value="1"/>
</dbReference>
<gene>
    <name evidence="14" type="ORF">CDL12_11923</name>
</gene>
<evidence type="ECO:0000256" key="9">
    <source>
        <dbReference type="ARBA" id="ARBA00024686"/>
    </source>
</evidence>
<proteinExistence type="inferred from homology"/>
<protein>
    <recommendedName>
        <fullName evidence="13">FAS1 domain-containing protein</fullName>
    </recommendedName>
</protein>
<organism evidence="14 15">
    <name type="scientific">Handroanthus impetiginosus</name>
    <dbReference type="NCBI Taxonomy" id="429701"/>
    <lineage>
        <taxon>Eukaryota</taxon>
        <taxon>Viridiplantae</taxon>
        <taxon>Streptophyta</taxon>
        <taxon>Embryophyta</taxon>
        <taxon>Tracheophyta</taxon>
        <taxon>Spermatophyta</taxon>
        <taxon>Magnoliopsida</taxon>
        <taxon>eudicotyledons</taxon>
        <taxon>Gunneridae</taxon>
        <taxon>Pentapetalae</taxon>
        <taxon>asterids</taxon>
        <taxon>lamiids</taxon>
        <taxon>Lamiales</taxon>
        <taxon>Bignoniaceae</taxon>
        <taxon>Crescentiina</taxon>
        <taxon>Tabebuia alliance</taxon>
        <taxon>Handroanthus</taxon>
    </lineage>
</organism>
<feature type="transmembrane region" description="Helical" evidence="11">
    <location>
        <begin position="221"/>
        <end position="244"/>
    </location>
</feature>
<comment type="function">
    <text evidence="9">May be a cell surface adhesion protein.</text>
</comment>
<reference evidence="15" key="1">
    <citation type="journal article" date="2018" name="Gigascience">
        <title>Genome assembly of the Pink Ipe (Handroanthus impetiginosus, Bignoniaceae), a highly valued, ecologically keystone Neotropical timber forest tree.</title>
        <authorList>
            <person name="Silva-Junior O.B."/>
            <person name="Grattapaglia D."/>
            <person name="Novaes E."/>
            <person name="Collevatti R.G."/>
        </authorList>
    </citation>
    <scope>NUCLEOTIDE SEQUENCE [LARGE SCALE GENOMIC DNA]</scope>
    <source>
        <strain evidence="15">cv. UFG-1</strain>
    </source>
</reference>
<evidence type="ECO:0000256" key="4">
    <source>
        <dbReference type="ARBA" id="ARBA00022622"/>
    </source>
</evidence>
<keyword evidence="3" id="KW-1003">Cell membrane</keyword>
<evidence type="ECO:0000256" key="1">
    <source>
        <dbReference type="ARBA" id="ARBA00004609"/>
    </source>
</evidence>
<comment type="subcellular location">
    <subcellularLocation>
        <location evidence="1">Cell membrane</location>
        <topology evidence="1">Lipid-anchor</topology>
        <topology evidence="1">GPI-anchor</topology>
    </subcellularLocation>
</comment>
<keyword evidence="7 11" id="KW-0472">Membrane</keyword>
<comment type="similarity">
    <text evidence="2">Belongs to the fasciclin-like AGP family.</text>
</comment>
<evidence type="ECO:0000256" key="8">
    <source>
        <dbReference type="ARBA" id="ARBA00023180"/>
    </source>
</evidence>
<dbReference type="GO" id="GO:0098552">
    <property type="term" value="C:side of membrane"/>
    <property type="evidence" value="ECO:0007669"/>
    <property type="project" value="UniProtKB-KW"/>
</dbReference>
<evidence type="ECO:0000259" key="13">
    <source>
        <dbReference type="PROSITE" id="PS50213"/>
    </source>
</evidence>
<dbReference type="InterPro" id="IPR000782">
    <property type="entry name" value="FAS1_domain"/>
</dbReference>
<keyword evidence="4" id="KW-0336">GPI-anchor</keyword>
<evidence type="ECO:0000256" key="7">
    <source>
        <dbReference type="ARBA" id="ARBA00023136"/>
    </source>
</evidence>
<dbReference type="FunFam" id="2.30.180.10:FF:000006">
    <property type="entry name" value="Fasciclin-like arabinogalactan protein 11"/>
    <property type="match status" value="1"/>
</dbReference>
<dbReference type="Proteomes" id="UP000231279">
    <property type="component" value="Unassembled WGS sequence"/>
</dbReference>
<keyword evidence="11" id="KW-0812">Transmembrane</keyword>
<dbReference type="PROSITE" id="PS50213">
    <property type="entry name" value="FAS1"/>
    <property type="match status" value="1"/>
</dbReference>
<dbReference type="InterPro" id="IPR045003">
    <property type="entry name" value="FLA_A"/>
</dbReference>
<evidence type="ECO:0000256" key="10">
    <source>
        <dbReference type="SAM" id="MobiDB-lite"/>
    </source>
</evidence>
<keyword evidence="5 12" id="KW-0732">Signal</keyword>
<dbReference type="STRING" id="429701.A0A2G9HD53"/>
<keyword evidence="11" id="KW-1133">Transmembrane helix</keyword>
<evidence type="ECO:0000256" key="5">
    <source>
        <dbReference type="ARBA" id="ARBA00022729"/>
    </source>
</evidence>
<dbReference type="GO" id="GO:0009834">
    <property type="term" value="P:plant-type secondary cell wall biogenesis"/>
    <property type="evidence" value="ECO:0007669"/>
    <property type="project" value="TreeGrafter"/>
</dbReference>
<dbReference type="EMBL" id="NKXS01002071">
    <property type="protein sequence ID" value="PIN15434.1"/>
    <property type="molecule type" value="Genomic_DNA"/>
</dbReference>
<feature type="chain" id="PRO_5013648014" description="FAS1 domain-containing protein" evidence="12">
    <location>
        <begin position="29"/>
        <end position="249"/>
    </location>
</feature>
<feature type="compositionally biased region" description="Pro residues" evidence="10">
    <location>
        <begin position="190"/>
        <end position="200"/>
    </location>
</feature>
<evidence type="ECO:0000256" key="3">
    <source>
        <dbReference type="ARBA" id="ARBA00022475"/>
    </source>
</evidence>
<evidence type="ECO:0000256" key="2">
    <source>
        <dbReference type="ARBA" id="ARBA00007843"/>
    </source>
</evidence>
<comment type="caution">
    <text evidence="14">The sequence shown here is derived from an EMBL/GenBank/DDBJ whole genome shotgun (WGS) entry which is preliminary data.</text>
</comment>
<dbReference type="Pfam" id="PF02469">
    <property type="entry name" value="Fasciclin"/>
    <property type="match status" value="1"/>
</dbReference>
<evidence type="ECO:0000313" key="14">
    <source>
        <dbReference type="EMBL" id="PIN15434.1"/>
    </source>
</evidence>
<dbReference type="Gene3D" id="2.30.180.10">
    <property type="entry name" value="FAS1 domain"/>
    <property type="match status" value="1"/>
</dbReference>
<dbReference type="GO" id="GO:0005886">
    <property type="term" value="C:plasma membrane"/>
    <property type="evidence" value="ECO:0007669"/>
    <property type="project" value="UniProtKB-SubCell"/>
</dbReference>
<evidence type="ECO:0000256" key="6">
    <source>
        <dbReference type="ARBA" id="ARBA00022974"/>
    </source>
</evidence>
<dbReference type="AlphaFoldDB" id="A0A2G9HD53"/>
<dbReference type="PANTHER" id="PTHR32077">
    <property type="entry name" value="FASCICLIN-LIKE ARABINOGALACTAN PROTEIN"/>
    <property type="match status" value="1"/>
</dbReference>
<evidence type="ECO:0000256" key="12">
    <source>
        <dbReference type="SAM" id="SignalP"/>
    </source>
</evidence>
<keyword evidence="8" id="KW-0325">Glycoprotein</keyword>
<evidence type="ECO:0000256" key="11">
    <source>
        <dbReference type="SAM" id="Phobius"/>
    </source>
</evidence>
<dbReference type="OrthoDB" id="286301at2759"/>
<sequence>MKQLHFPFSLSFLLLILLLQCSKTLVHAQAPAPAPAGPTNVTKILEKAGGFTTLIHLLQTTQVDAQLNSLLNDSSQDLTLLAPTDAAFSTLKSGTLNSLTDEQKTALILFHVLPAFHPLTQFQTLSNPVRTQAGDNSYYQFPLNVTTTGNSVNISTGINNASVGGTVYTDNQLAVYQVDHVLLPMNIFGPHPPPPPPAPPKPKKKSAAAPLAALPVGSSDAVGGAITALGVAILVAFMGPFVWLDSEVK</sequence>
<feature type="region of interest" description="Disordered" evidence="10">
    <location>
        <begin position="187"/>
        <end position="206"/>
    </location>
</feature>
<feature type="domain" description="FAS1" evidence="13">
    <location>
        <begin position="38"/>
        <end position="182"/>
    </location>
</feature>
<keyword evidence="6" id="KW-0654">Proteoglycan</keyword>
<dbReference type="SUPFAM" id="SSF82153">
    <property type="entry name" value="FAS1 domain"/>
    <property type="match status" value="1"/>
</dbReference>